<feature type="transmembrane region" description="Helical" evidence="13">
    <location>
        <begin position="24"/>
        <end position="44"/>
    </location>
</feature>
<evidence type="ECO:0000256" key="3">
    <source>
        <dbReference type="ARBA" id="ARBA00007244"/>
    </source>
</evidence>
<dbReference type="Gene3D" id="1.20.1300.10">
    <property type="entry name" value="Fumarate reductase/succinate dehydrogenase, transmembrane subunit"/>
    <property type="match status" value="1"/>
</dbReference>
<dbReference type="PANTHER" id="PTHR10978">
    <property type="entry name" value="SUCCINATE DEHYDROGENASE CYTOCHROME B560 SUBUNIT"/>
    <property type="match status" value="1"/>
</dbReference>
<dbReference type="GO" id="GO:0046872">
    <property type="term" value="F:metal ion binding"/>
    <property type="evidence" value="ECO:0007669"/>
    <property type="project" value="UniProtKB-KW"/>
</dbReference>
<feature type="transmembrane region" description="Helical" evidence="13">
    <location>
        <begin position="64"/>
        <end position="82"/>
    </location>
</feature>
<evidence type="ECO:0000256" key="5">
    <source>
        <dbReference type="ARBA" id="ARBA00022617"/>
    </source>
</evidence>
<evidence type="ECO:0000256" key="10">
    <source>
        <dbReference type="ARBA" id="ARBA00023136"/>
    </source>
</evidence>
<evidence type="ECO:0000256" key="6">
    <source>
        <dbReference type="ARBA" id="ARBA00022692"/>
    </source>
</evidence>
<keyword evidence="5 12" id="KW-0349">Heme</keyword>
<gene>
    <name evidence="14" type="primary">sdhC</name>
    <name evidence="14" type="ORF">COA71_06160</name>
</gene>
<dbReference type="PIRSF" id="PIRSF000178">
    <property type="entry name" value="SDH_cyt_b560"/>
    <property type="match status" value="1"/>
</dbReference>
<dbReference type="Pfam" id="PF01127">
    <property type="entry name" value="Sdh_cyt"/>
    <property type="match status" value="1"/>
</dbReference>
<reference evidence="15" key="1">
    <citation type="submission" date="2017-08" db="EMBL/GenBank/DDBJ databases">
        <title>A dynamic microbial community with high functional redundancy inhabits the cold, oxic subseafloor aquifer.</title>
        <authorList>
            <person name="Tully B.J."/>
            <person name="Wheat C.G."/>
            <person name="Glazer B.T."/>
            <person name="Huber J.A."/>
        </authorList>
    </citation>
    <scope>NUCLEOTIDE SEQUENCE [LARGE SCALE GENOMIC DNA]</scope>
</reference>
<dbReference type="AlphaFoldDB" id="A0A2A5CEG8"/>
<evidence type="ECO:0000256" key="2">
    <source>
        <dbReference type="ARBA" id="ARBA00004141"/>
    </source>
</evidence>
<evidence type="ECO:0000256" key="4">
    <source>
        <dbReference type="ARBA" id="ARBA00020076"/>
    </source>
</evidence>
<dbReference type="GO" id="GO:0009055">
    <property type="term" value="F:electron transfer activity"/>
    <property type="evidence" value="ECO:0007669"/>
    <property type="project" value="InterPro"/>
</dbReference>
<evidence type="ECO:0000256" key="12">
    <source>
        <dbReference type="PIRSR" id="PIRSR000178-1"/>
    </source>
</evidence>
<dbReference type="InterPro" id="IPR018495">
    <property type="entry name" value="Succ_DH_cyt_bsu_CS"/>
</dbReference>
<proteinExistence type="inferred from homology"/>
<sequence length="124" mass="13493">MKDKRPVNLDISTISLPLAAYTSILHRISGIIVFVGIAILLWMFDMSLASEDGFNQLKELGDAFIFKLVLWGILSALAYHMVAGVKHLLMDSGIGETKEAAPLGATITIVVSLVLIIALGVWIW</sequence>
<feature type="transmembrane region" description="Helical" evidence="13">
    <location>
        <begin position="103"/>
        <end position="123"/>
    </location>
</feature>
<keyword evidence="7 12" id="KW-0479">Metal-binding</keyword>
<evidence type="ECO:0000313" key="14">
    <source>
        <dbReference type="EMBL" id="PCJ42172.1"/>
    </source>
</evidence>
<comment type="subcellular location">
    <subcellularLocation>
        <location evidence="2">Membrane</location>
        <topology evidence="2">Multi-pass membrane protein</topology>
    </subcellularLocation>
</comment>
<dbReference type="InterPro" id="IPR034804">
    <property type="entry name" value="SQR/QFR_C/D"/>
</dbReference>
<dbReference type="Proteomes" id="UP000228987">
    <property type="component" value="Unassembled WGS sequence"/>
</dbReference>
<dbReference type="PROSITE" id="PS01000">
    <property type="entry name" value="SDH_CYT_1"/>
    <property type="match status" value="1"/>
</dbReference>
<keyword evidence="9 12" id="KW-0408">Iron</keyword>
<evidence type="ECO:0000256" key="8">
    <source>
        <dbReference type="ARBA" id="ARBA00022989"/>
    </source>
</evidence>
<comment type="similarity">
    <text evidence="3">Belongs to the cytochrome b560 family.</text>
</comment>
<dbReference type="GO" id="GO:0006099">
    <property type="term" value="P:tricarboxylic acid cycle"/>
    <property type="evidence" value="ECO:0007669"/>
    <property type="project" value="InterPro"/>
</dbReference>
<comment type="subunit">
    <text evidence="11">Part of an enzyme complex containing four subunits: a flavoprotein, an iron-sulfur protein, plus two membrane-anchoring proteins, SdhC and SdhD. The complex can form homotrimers.</text>
</comment>
<keyword evidence="8 13" id="KW-1133">Transmembrane helix</keyword>
<evidence type="ECO:0000256" key="7">
    <source>
        <dbReference type="ARBA" id="ARBA00022723"/>
    </source>
</evidence>
<dbReference type="EMBL" id="NVWI01000003">
    <property type="protein sequence ID" value="PCJ42172.1"/>
    <property type="molecule type" value="Genomic_DNA"/>
</dbReference>
<dbReference type="NCBIfam" id="TIGR02970">
    <property type="entry name" value="succ_dehyd_cytB"/>
    <property type="match status" value="1"/>
</dbReference>
<dbReference type="PANTHER" id="PTHR10978:SF5">
    <property type="entry name" value="SUCCINATE DEHYDROGENASE CYTOCHROME B560 SUBUNIT, MITOCHONDRIAL"/>
    <property type="match status" value="1"/>
</dbReference>
<keyword evidence="6 13" id="KW-0812">Transmembrane</keyword>
<evidence type="ECO:0000256" key="11">
    <source>
        <dbReference type="ARBA" id="ARBA00025912"/>
    </source>
</evidence>
<dbReference type="SUPFAM" id="SSF81343">
    <property type="entry name" value="Fumarate reductase respiratory complex transmembrane subunits"/>
    <property type="match status" value="1"/>
</dbReference>
<keyword evidence="10 13" id="KW-0472">Membrane</keyword>
<organism evidence="14 15">
    <name type="scientific">SAR86 cluster bacterium</name>
    <dbReference type="NCBI Taxonomy" id="2030880"/>
    <lineage>
        <taxon>Bacteria</taxon>
        <taxon>Pseudomonadati</taxon>
        <taxon>Pseudomonadota</taxon>
        <taxon>Gammaproteobacteria</taxon>
        <taxon>SAR86 cluster</taxon>
    </lineage>
</organism>
<dbReference type="GO" id="GO:0005886">
    <property type="term" value="C:plasma membrane"/>
    <property type="evidence" value="ECO:0007669"/>
    <property type="project" value="TreeGrafter"/>
</dbReference>
<comment type="caution">
    <text evidence="14">The sequence shown here is derived from an EMBL/GenBank/DDBJ whole genome shotgun (WGS) entry which is preliminary data.</text>
</comment>
<accession>A0A2A5CEG8</accession>
<dbReference type="InterPro" id="IPR000701">
    <property type="entry name" value="SuccDH_FuR_B_TM-su"/>
</dbReference>
<comment type="function">
    <text evidence="1">Membrane-anchoring subunit of succinate dehydrogenase (SDH).</text>
</comment>
<feature type="binding site" description="axial binding residue" evidence="12">
    <location>
        <position position="80"/>
    </location>
    <ligand>
        <name>heme</name>
        <dbReference type="ChEBI" id="CHEBI:30413"/>
        <note>ligand shared with second transmembrane subunit</note>
    </ligand>
    <ligandPart>
        <name>Fe</name>
        <dbReference type="ChEBI" id="CHEBI:18248"/>
    </ligandPart>
</feature>
<evidence type="ECO:0000256" key="9">
    <source>
        <dbReference type="ARBA" id="ARBA00023004"/>
    </source>
</evidence>
<comment type="cofactor">
    <cofactor evidence="12">
        <name>heme</name>
        <dbReference type="ChEBI" id="CHEBI:30413"/>
    </cofactor>
    <text evidence="12">The heme is bound between the two transmembrane subunits.</text>
</comment>
<name>A0A2A5CEG8_9GAMM</name>
<evidence type="ECO:0000256" key="13">
    <source>
        <dbReference type="SAM" id="Phobius"/>
    </source>
</evidence>
<protein>
    <recommendedName>
        <fullName evidence="4">Succinate dehydrogenase cytochrome b556 subunit</fullName>
    </recommendedName>
</protein>
<dbReference type="CDD" id="cd03499">
    <property type="entry name" value="SQR_TypeC_SdhC"/>
    <property type="match status" value="1"/>
</dbReference>
<evidence type="ECO:0000256" key="1">
    <source>
        <dbReference type="ARBA" id="ARBA00004050"/>
    </source>
</evidence>
<dbReference type="InterPro" id="IPR014314">
    <property type="entry name" value="Succ_DH_cytb556"/>
</dbReference>
<evidence type="ECO:0000313" key="15">
    <source>
        <dbReference type="Proteomes" id="UP000228987"/>
    </source>
</evidence>